<keyword evidence="3 6" id="KW-0812">Transmembrane</keyword>
<dbReference type="NCBIfam" id="TIGR02872">
    <property type="entry name" value="spore_ytvI"/>
    <property type="match status" value="1"/>
</dbReference>
<feature type="transmembrane region" description="Helical" evidence="6">
    <location>
        <begin position="331"/>
        <end position="357"/>
    </location>
</feature>
<reference evidence="7 8" key="1">
    <citation type="submission" date="2020-08" db="EMBL/GenBank/DDBJ databases">
        <title>A Genomic Blueprint of the Chicken Gut Microbiome.</title>
        <authorList>
            <person name="Gilroy R."/>
            <person name="Ravi A."/>
            <person name="Getino M."/>
            <person name="Pursley I."/>
            <person name="Horton D.L."/>
            <person name="Alikhan N.-F."/>
            <person name="Baker D."/>
            <person name="Gharbi K."/>
            <person name="Hall N."/>
            <person name="Watson M."/>
            <person name="Adriaenssens E.M."/>
            <person name="Foster-Nyarko E."/>
            <person name="Jarju S."/>
            <person name="Secka A."/>
            <person name="Antonio M."/>
            <person name="Oren A."/>
            <person name="Chaudhuri R."/>
            <person name="La Ragione R.M."/>
            <person name="Hildebrand F."/>
            <person name="Pallen M.J."/>
        </authorList>
    </citation>
    <scope>NUCLEOTIDE SEQUENCE [LARGE SCALE GENOMIC DNA]</scope>
    <source>
        <strain evidence="7 8">Sa2CUA10</strain>
    </source>
</reference>
<feature type="transmembrane region" description="Helical" evidence="6">
    <location>
        <begin position="65"/>
        <end position="87"/>
    </location>
</feature>
<feature type="transmembrane region" description="Helical" evidence="6">
    <location>
        <begin position="259"/>
        <end position="284"/>
    </location>
</feature>
<evidence type="ECO:0000256" key="5">
    <source>
        <dbReference type="ARBA" id="ARBA00023136"/>
    </source>
</evidence>
<comment type="caution">
    <text evidence="7">The sequence shown here is derived from an EMBL/GenBank/DDBJ whole genome shotgun (WGS) entry which is preliminary data.</text>
</comment>
<dbReference type="EMBL" id="JACSQM010000001">
    <property type="protein sequence ID" value="MBD7962598.1"/>
    <property type="molecule type" value="Genomic_DNA"/>
</dbReference>
<dbReference type="Proteomes" id="UP000603641">
    <property type="component" value="Unassembled WGS sequence"/>
</dbReference>
<evidence type="ECO:0000256" key="1">
    <source>
        <dbReference type="ARBA" id="ARBA00004141"/>
    </source>
</evidence>
<evidence type="ECO:0000256" key="2">
    <source>
        <dbReference type="ARBA" id="ARBA00009773"/>
    </source>
</evidence>
<accession>A0ABR8SGH6</accession>
<keyword evidence="4 6" id="KW-1133">Transmembrane helix</keyword>
<dbReference type="PANTHER" id="PTHR21716:SF68">
    <property type="entry name" value="TRANSPORT PROTEIN YTVI-RELATED"/>
    <property type="match status" value="1"/>
</dbReference>
<feature type="transmembrane region" description="Helical" evidence="6">
    <location>
        <begin position="12"/>
        <end position="31"/>
    </location>
</feature>
<dbReference type="Pfam" id="PF01594">
    <property type="entry name" value="AI-2E_transport"/>
    <property type="match status" value="1"/>
</dbReference>
<proteinExistence type="inferred from homology"/>
<dbReference type="PANTHER" id="PTHR21716">
    <property type="entry name" value="TRANSMEMBRANE PROTEIN"/>
    <property type="match status" value="1"/>
</dbReference>
<feature type="transmembrane region" description="Helical" evidence="6">
    <location>
        <begin position="37"/>
        <end position="58"/>
    </location>
</feature>
<comment type="subcellular location">
    <subcellularLocation>
        <location evidence="1">Membrane</location>
        <topology evidence="1">Multi-pass membrane protein</topology>
    </subcellularLocation>
</comment>
<evidence type="ECO:0000313" key="8">
    <source>
        <dbReference type="Proteomes" id="UP000603641"/>
    </source>
</evidence>
<keyword evidence="5 6" id="KW-0472">Membrane</keyword>
<comment type="similarity">
    <text evidence="2">Belongs to the autoinducer-2 exporter (AI-2E) (TC 2.A.86) family.</text>
</comment>
<protein>
    <submittedName>
        <fullName evidence="7">Sporulation integral membrane protein YtvI</fullName>
    </submittedName>
</protein>
<sequence>MENLYAELTHRLLRIGFILFLAVALIFSGYYVSAILYPFIAGAIIALMINPFVGFIVDRFKVNRALAVILSILGLLGVIVLLLTLLIQEMMTGFAYIAHELPAYIQELVFYFERSFKTNVLPLYQDLLSIYSKLGTDQQETVMDNIEKIGTGITTNASSMTQAVINSVSLMIVSLPTFLTVFIFSLLAAFFISKDWYRLTGFLKAIFSEKLIHTVTTVYVELRKALFGFLKAQLTLISITACIVLVGLLLMRIDYAVTISVLIGAIDLLPYLGTGAVFLPWIAYCFLTGNYTLTIGLSILYGVVVIQRQIMEPKLLSQTIGLDPLATLVSLFAGFQLLGFVGLIVGPVILVIIRALYEAKFFHEIYQFVMKPIHK</sequence>
<name>A0ABR8SGH6_9BACL</name>
<evidence type="ECO:0000256" key="3">
    <source>
        <dbReference type="ARBA" id="ARBA00022692"/>
    </source>
</evidence>
<evidence type="ECO:0000256" key="6">
    <source>
        <dbReference type="SAM" id="Phobius"/>
    </source>
</evidence>
<evidence type="ECO:0000256" key="4">
    <source>
        <dbReference type="ARBA" id="ARBA00022989"/>
    </source>
</evidence>
<feature type="transmembrane region" description="Helical" evidence="6">
    <location>
        <begin position="291"/>
        <end position="311"/>
    </location>
</feature>
<organism evidence="7 8">
    <name type="scientific">Fictibacillus norfolkensis</name>
    <dbReference type="NCBI Taxonomy" id="2762233"/>
    <lineage>
        <taxon>Bacteria</taxon>
        <taxon>Bacillati</taxon>
        <taxon>Bacillota</taxon>
        <taxon>Bacilli</taxon>
        <taxon>Bacillales</taxon>
        <taxon>Fictibacillaceae</taxon>
        <taxon>Fictibacillus</taxon>
    </lineage>
</organism>
<keyword evidence="8" id="KW-1185">Reference proteome</keyword>
<dbReference type="InterPro" id="IPR014227">
    <property type="entry name" value="YtvI-like"/>
</dbReference>
<dbReference type="InterPro" id="IPR002549">
    <property type="entry name" value="AI-2E-like"/>
</dbReference>
<gene>
    <name evidence="7" type="primary">ytvI</name>
    <name evidence="7" type="ORF">H9648_00935</name>
</gene>
<feature type="transmembrane region" description="Helical" evidence="6">
    <location>
        <begin position="168"/>
        <end position="192"/>
    </location>
</feature>
<feature type="transmembrane region" description="Helical" evidence="6">
    <location>
        <begin position="234"/>
        <end position="253"/>
    </location>
</feature>
<evidence type="ECO:0000313" key="7">
    <source>
        <dbReference type="EMBL" id="MBD7962598.1"/>
    </source>
</evidence>